<organism evidence="1">
    <name type="scientific">Vitis vinifera</name>
    <name type="common">Grape</name>
    <dbReference type="NCBI Taxonomy" id="29760"/>
    <lineage>
        <taxon>Eukaryota</taxon>
        <taxon>Viridiplantae</taxon>
        <taxon>Streptophyta</taxon>
        <taxon>Embryophyta</taxon>
        <taxon>Tracheophyta</taxon>
        <taxon>Spermatophyta</taxon>
        <taxon>Magnoliopsida</taxon>
        <taxon>eudicotyledons</taxon>
        <taxon>Gunneridae</taxon>
        <taxon>Pentapetalae</taxon>
        <taxon>rosids</taxon>
        <taxon>Vitales</taxon>
        <taxon>Vitaceae</taxon>
        <taxon>Viteae</taxon>
        <taxon>Vitis</taxon>
    </lineage>
</organism>
<gene>
    <name evidence="1" type="ORF">VITISV_023799</name>
</gene>
<evidence type="ECO:0000313" key="1">
    <source>
        <dbReference type="EMBL" id="CAN73975.1"/>
    </source>
</evidence>
<protein>
    <submittedName>
        <fullName evidence="1">Uncharacterized protein</fullName>
    </submittedName>
</protein>
<accession>A5AZX1</accession>
<dbReference type="EMBL" id="AM441802">
    <property type="protein sequence ID" value="CAN73975.1"/>
    <property type="molecule type" value="Genomic_DNA"/>
</dbReference>
<proteinExistence type="predicted"/>
<reference evidence="1" key="1">
    <citation type="journal article" date="2007" name="PLoS ONE">
        <title>The first genome sequence of an elite grapevine cultivar (Pinot noir Vitis vinifera L.): coping with a highly heterozygous genome.</title>
        <authorList>
            <person name="Velasco R."/>
            <person name="Zharkikh A."/>
            <person name="Troggio M."/>
            <person name="Cartwright D.A."/>
            <person name="Cestaro A."/>
            <person name="Pruss D."/>
            <person name="Pindo M."/>
            <person name="FitzGerald L.M."/>
            <person name="Vezzulli S."/>
            <person name="Reid J."/>
            <person name="Malacarne G."/>
            <person name="Iliev D."/>
            <person name="Coppola G."/>
            <person name="Wardell B."/>
            <person name="Micheletti D."/>
            <person name="Macalma T."/>
            <person name="Facci M."/>
            <person name="Mitchell J.T."/>
            <person name="Perazzolli M."/>
            <person name="Eldredge G."/>
            <person name="Gatto P."/>
            <person name="Oyzerski R."/>
            <person name="Moretto M."/>
            <person name="Gutin N."/>
            <person name="Stefanini M."/>
            <person name="Chen Y."/>
            <person name="Segala C."/>
            <person name="Davenport C."/>
            <person name="Dematte L."/>
            <person name="Mraz A."/>
            <person name="Battilana J."/>
            <person name="Stormo K."/>
            <person name="Costa F."/>
            <person name="Tao Q."/>
            <person name="Si-Ammour A."/>
            <person name="Harkins T."/>
            <person name="Lackey A."/>
            <person name="Perbost C."/>
            <person name="Taillon B."/>
            <person name="Stella A."/>
            <person name="Solovyev V."/>
            <person name="Fawcett J.A."/>
            <person name="Sterck L."/>
            <person name="Vandepoele K."/>
            <person name="Grando S.M."/>
            <person name="Toppo S."/>
            <person name="Moser C."/>
            <person name="Lanchbury J."/>
            <person name="Bogden R."/>
            <person name="Skolnick M."/>
            <person name="Sgaramella V."/>
            <person name="Bhatnagar S.K."/>
            <person name="Fontana P."/>
            <person name="Gutin A."/>
            <person name="Van de Peer Y."/>
            <person name="Salamini F."/>
            <person name="Viola R."/>
        </authorList>
    </citation>
    <scope>NUCLEOTIDE SEQUENCE</scope>
</reference>
<dbReference type="AlphaFoldDB" id="A5AZX1"/>
<name>A5AZX1_VITVI</name>
<sequence length="176" mass="19940">MVERTGSLRKDDWGRIDLVFSLSNETDDFRINIATWYPNHLRQLPSWGRPLTIPVYFVLLRERDLEQDLIFFHGRSHVMSYDPKITCLSSITVIKLCTRDIVPVGRTGMPTWLQHMDGTNPSLCRALCSRNRPLGSLGFASLLLSVPSVLCQGSVSSLRPWIDPAGLLPTLRVLYS</sequence>